<reference evidence="3" key="1">
    <citation type="submission" date="2016-04" db="EMBL/GenBank/DDBJ databases">
        <title>Cephalotus genome sequencing.</title>
        <authorList>
            <person name="Fukushima K."/>
            <person name="Hasebe M."/>
            <person name="Fang X."/>
        </authorList>
    </citation>
    <scope>NUCLEOTIDE SEQUENCE [LARGE SCALE GENOMIC DNA]</scope>
    <source>
        <strain evidence="3">cv. St1</strain>
    </source>
</reference>
<feature type="chain" id="PRO_5012975920" evidence="1">
    <location>
        <begin position="26"/>
        <end position="943"/>
    </location>
</feature>
<dbReference type="OrthoDB" id="66678at2759"/>
<feature type="signal peptide" evidence="1">
    <location>
        <begin position="1"/>
        <end position="25"/>
    </location>
</feature>
<dbReference type="PANTHER" id="PTHR36893">
    <property type="entry name" value="OS01G0275950 PROTEIN"/>
    <property type="match status" value="1"/>
</dbReference>
<dbReference type="Gene3D" id="2.120.10.70">
    <property type="entry name" value="Fucose-specific lectin"/>
    <property type="match status" value="2"/>
</dbReference>
<gene>
    <name evidence="2" type="ORF">CFOL_v3_08570</name>
</gene>
<dbReference type="InParanoid" id="A0A1Q3BAY3"/>
<sequence length="943" mass="107629">MSLFHLIYFLRVLLSVSSFVVFGYASWCPHDFVQQSNREFEQKTDRFWEFKEETNSWVEVKLPYDLISCVNNNCTKVGSIKQLTKKEESLETENDVVQQKESLKMDSEGGVVAQNSDIILPLRKRISLTKMSEASIWVTGESGSIYERFWNGVQWVIAPHDLPTSAGHAISVFIVNQTILALSEAGILYQMKLSENSQPVWVEFTPALNQSTNKESDKSSLIQIKSGVVSHEGARIYFCSRNGLLLELSEVDHQRWINHGRPPGANVAAIADAATIRTKIVYAISSTGDLYEFDKNSKPSWKRHIWKEGTAQDTSLIPSRGTLHVWPGDYSMSLFLLTKGGNLVERRLHQRKWKWIVHGSPKDYHLTSMTAIVQDELNEKYYSLFLTSSAGSVCEYRMQKHSGTTPENQISEAWLNHMHPFHAKAARGIAGLQFQVGRILFPLDDGRLAELHLSGLGENSGLTHQVSVRRKTLGKYVWSVLDVPETEGWNAEYCTEERGPLNCITGIKDEPYDSGTTRSMIRRRKGSQAQQIYLPLATSNGKPLNSLEEYEFPDKWINTNFRLRVMHGGRSFFLITDDGLTFEYIYTESIWLWLKHEHSTSMEGAVGNYNGSLFLVDAYGSLLIRERSCNELVWINCTAMRKGRQVMSGPPWDGILGETMKATAEGALFFVSKNGRLLQFTVALRKFKWKDCRHPMDTKVASIIDQELFRQNIVFVIGGNGRLYQYNKVTELWHEHPQSQHLILSRLPGTAMRPSWLSPAGSLFMLSEDGGLVEYQWNTWDGWNWVEHGTPHKGVTLVGSPGPCFEANQLFLIGSNGRVYLRYMDQLTWRWKNCGYPYIGKRSDEEERQLEGKDQKEEICMDRDFVASMEKNEHNLNEDNRDCDPKVAITRPIPFSEDSVIFELRDGRLAEMRRVEDTGWVWSRIIDTPTSLCVANLWTTLAS</sequence>
<dbReference type="AlphaFoldDB" id="A0A1Q3BAY3"/>
<proteinExistence type="predicted"/>
<name>A0A1Q3BAY3_CEPFO</name>
<dbReference type="EMBL" id="BDDD01000381">
    <property type="protein sequence ID" value="GAV65055.1"/>
    <property type="molecule type" value="Genomic_DNA"/>
</dbReference>
<accession>A0A1Q3BAY3</accession>
<dbReference type="Proteomes" id="UP000187406">
    <property type="component" value="Unassembled WGS sequence"/>
</dbReference>
<evidence type="ECO:0000313" key="2">
    <source>
        <dbReference type="EMBL" id="GAV65055.1"/>
    </source>
</evidence>
<dbReference type="STRING" id="3775.A0A1Q3BAY3"/>
<protein>
    <submittedName>
        <fullName evidence="2">Uncharacterized protein</fullName>
    </submittedName>
</protein>
<evidence type="ECO:0000313" key="3">
    <source>
        <dbReference type="Proteomes" id="UP000187406"/>
    </source>
</evidence>
<dbReference type="SUPFAM" id="SSF89372">
    <property type="entry name" value="Fucose-specific lectin"/>
    <property type="match status" value="2"/>
</dbReference>
<organism evidence="2 3">
    <name type="scientific">Cephalotus follicularis</name>
    <name type="common">Albany pitcher plant</name>
    <dbReference type="NCBI Taxonomy" id="3775"/>
    <lineage>
        <taxon>Eukaryota</taxon>
        <taxon>Viridiplantae</taxon>
        <taxon>Streptophyta</taxon>
        <taxon>Embryophyta</taxon>
        <taxon>Tracheophyta</taxon>
        <taxon>Spermatophyta</taxon>
        <taxon>Magnoliopsida</taxon>
        <taxon>eudicotyledons</taxon>
        <taxon>Gunneridae</taxon>
        <taxon>Pentapetalae</taxon>
        <taxon>rosids</taxon>
        <taxon>fabids</taxon>
        <taxon>Oxalidales</taxon>
        <taxon>Cephalotaceae</taxon>
        <taxon>Cephalotus</taxon>
    </lineage>
</organism>
<keyword evidence="3" id="KW-1185">Reference proteome</keyword>
<evidence type="ECO:0000256" key="1">
    <source>
        <dbReference type="SAM" id="SignalP"/>
    </source>
</evidence>
<comment type="caution">
    <text evidence="2">The sequence shown here is derived from an EMBL/GenBank/DDBJ whole genome shotgun (WGS) entry which is preliminary data.</text>
</comment>
<dbReference type="PANTHER" id="PTHR36893:SF1">
    <property type="entry name" value="BULB-TYPE LECTIN DOMAIN-CONTAINING PROTEIN"/>
    <property type="match status" value="1"/>
</dbReference>
<keyword evidence="1" id="KW-0732">Signal</keyword>